<reference evidence="2" key="1">
    <citation type="submission" date="2020-01" db="EMBL/GenBank/DDBJ databases">
        <title>Vaginal microbiome of pregnant Indian women: Insights into the genome of dominants Lactobacillus species.</title>
        <authorList>
            <person name="Das B."/>
            <person name="Mehta O."/>
            <person name="Ghosh T.S."/>
            <person name="Kothidar A."/>
            <person name="Gowtham M.R."/>
            <person name="Mitra R."/>
            <person name="Kshetrapal P."/>
            <person name="Wadhwa N."/>
            <person name="Thiruvengadam R."/>
            <person name="Nair G.B."/>
            <person name="Bhatnagar S."/>
            <person name="Das B."/>
        </authorList>
    </citation>
    <scope>NUCLEOTIDE SEQUENCE</scope>
    <source>
        <strain evidence="2">Indica</strain>
    </source>
</reference>
<dbReference type="PANTHER" id="PTHR47619:SF1">
    <property type="entry name" value="EXODEOXYRIBONUCLEASE WALJ"/>
    <property type="match status" value="1"/>
</dbReference>
<dbReference type="EMBL" id="JAADJO010000010">
    <property type="protein sequence ID" value="NDJ73958.1"/>
    <property type="molecule type" value="Genomic_DNA"/>
</dbReference>
<accession>A0A6B2G0N1</accession>
<dbReference type="AlphaFoldDB" id="A0A6B2G0N1"/>
<comment type="caution">
    <text evidence="2">The sequence shown here is derived from an EMBL/GenBank/DDBJ whole genome shotgun (WGS) entry which is preliminary data.</text>
</comment>
<evidence type="ECO:0000259" key="1">
    <source>
        <dbReference type="SMART" id="SM00849"/>
    </source>
</evidence>
<dbReference type="Pfam" id="PF12706">
    <property type="entry name" value="Lactamase_B_2"/>
    <property type="match status" value="1"/>
</dbReference>
<proteinExistence type="predicted"/>
<dbReference type="SMART" id="SM00849">
    <property type="entry name" value="Lactamase_B"/>
    <property type="match status" value="1"/>
</dbReference>
<name>A0A6B2G0N1_9LACO</name>
<gene>
    <name evidence="2" type="ORF">GWG61_05525</name>
</gene>
<feature type="domain" description="Metallo-beta-lactamase" evidence="1">
    <location>
        <begin position="11"/>
        <end position="219"/>
    </location>
</feature>
<dbReference type="InterPro" id="IPR001279">
    <property type="entry name" value="Metallo-B-lactamas"/>
</dbReference>
<dbReference type="InterPro" id="IPR052533">
    <property type="entry name" value="WalJ/YycJ-like"/>
</dbReference>
<dbReference type="GO" id="GO:0016787">
    <property type="term" value="F:hydrolase activity"/>
    <property type="evidence" value="ECO:0007669"/>
    <property type="project" value="UniProtKB-KW"/>
</dbReference>
<organism evidence="2">
    <name type="scientific">Lactobacillus paragasseri</name>
    <dbReference type="NCBI Taxonomy" id="2107999"/>
    <lineage>
        <taxon>Bacteria</taxon>
        <taxon>Bacillati</taxon>
        <taxon>Bacillota</taxon>
        <taxon>Bacilli</taxon>
        <taxon>Lactobacillales</taxon>
        <taxon>Lactobacillaceae</taxon>
        <taxon>Lactobacillus</taxon>
    </lineage>
</organism>
<dbReference type="SUPFAM" id="SSF56281">
    <property type="entry name" value="Metallo-hydrolase/oxidoreductase"/>
    <property type="match status" value="1"/>
</dbReference>
<dbReference type="InterPro" id="IPR036866">
    <property type="entry name" value="RibonucZ/Hydroxyglut_hydro"/>
</dbReference>
<dbReference type="PANTHER" id="PTHR47619">
    <property type="entry name" value="METALLO-HYDROLASE YYCJ-RELATED"/>
    <property type="match status" value="1"/>
</dbReference>
<sequence length="265" mass="28980">MKVSVLSSGSAGNSTLIETPQHKILMDAGLSGKKTKDLLAQVGVDIKDIDMVFISHDHTDHSGGLGVLMRRYPKISAYANSGTWNYLIESNKIGKLPVEQINTFESGITKTFGDLDVTSFATSHDAAQPQYYVFTSGGKRFACLTDTGYVSSTVKGEIKDADGYLMEFNYDDMMLRNGPYSWSLKQRIMSDVGHLSNDQAADTLLDVVSPKTKHIFLAHRSQHNNTQYLAHETAEDLLVAGDANLPADVKIIDTNPMQAGSITKI</sequence>
<keyword evidence="2" id="KW-0378">Hydrolase</keyword>
<dbReference type="Gene3D" id="3.60.15.10">
    <property type="entry name" value="Ribonuclease Z/Hydroxyacylglutathione hydrolase-like"/>
    <property type="match status" value="1"/>
</dbReference>
<protein>
    <submittedName>
        <fullName evidence="2">MBL fold metallo-hydrolase</fullName>
    </submittedName>
</protein>
<evidence type="ECO:0000313" key="2">
    <source>
        <dbReference type="EMBL" id="NDJ73958.1"/>
    </source>
</evidence>
<dbReference type="RefSeq" id="WP_144231334.1">
    <property type="nucleotide sequence ID" value="NZ_CAKMAD010000010.1"/>
</dbReference>